<evidence type="ECO:0000256" key="4">
    <source>
        <dbReference type="SAM" id="Phobius"/>
    </source>
</evidence>
<feature type="transmembrane region" description="Helical" evidence="4">
    <location>
        <begin position="45"/>
        <end position="63"/>
    </location>
</feature>
<dbReference type="RefSeq" id="WP_104009268.1">
    <property type="nucleotide sequence ID" value="NZ_FNVD01000026.1"/>
</dbReference>
<dbReference type="Pfam" id="PF25954">
    <property type="entry name" value="Beta-barrel_RND_2"/>
    <property type="match status" value="1"/>
</dbReference>
<evidence type="ECO:0000259" key="6">
    <source>
        <dbReference type="Pfam" id="PF25973"/>
    </source>
</evidence>
<dbReference type="PANTHER" id="PTHR30469">
    <property type="entry name" value="MULTIDRUG RESISTANCE PROTEIN MDTA"/>
    <property type="match status" value="1"/>
</dbReference>
<reference evidence="7 8" key="1">
    <citation type="submission" date="2016-10" db="EMBL/GenBank/DDBJ databases">
        <authorList>
            <person name="de Groot N.N."/>
        </authorList>
    </citation>
    <scope>NUCLEOTIDE SEQUENCE [LARGE SCALE GENOMIC DNA]</scope>
    <source>
        <strain evidence="7 8">DSM 23413</strain>
    </source>
</reference>
<dbReference type="GO" id="GO:0015562">
    <property type="term" value="F:efflux transmembrane transporter activity"/>
    <property type="evidence" value="ECO:0007669"/>
    <property type="project" value="TreeGrafter"/>
</dbReference>
<dbReference type="GO" id="GO:1990281">
    <property type="term" value="C:efflux pump complex"/>
    <property type="evidence" value="ECO:0007669"/>
    <property type="project" value="TreeGrafter"/>
</dbReference>
<gene>
    <name evidence="7" type="ORF">SAMN05421751_12619</name>
</gene>
<feature type="coiled-coil region" evidence="2">
    <location>
        <begin position="137"/>
        <end position="200"/>
    </location>
</feature>
<sequence>MTEPTRKSVAPGIAGTSTGTGAGGESALVPLPAREDAPARRARRWPWLVALVVILAGAGLAFMRGGGGGPAVPVEVLAPAPAERVLIVSGRTESALSADLTSPVAGTVLAVLAEEGQRVAEGAELVSLDDGRARAALRQAIAALDAAMLRRQQAEDDARRAEELGAVVPKVERDRAEKALAQARAEEERLSAAVEQARLALADYSIRAPFAGTVLSRAVDPGETVQPGRLLLRLADLDRLRVIVEVDEALAAAVRPGQRAVVELAGRDALLEGRVAWIAPEADAVTGTVPVRIAFENMPEGAQVGLTAVVNITVAQSAAALTVPRSALVEGPAVFVLRDGRAVKAPVEIIDWPAERVEITGGLAAGDTVILNPEGLADGQEVRAAPPPGGAG</sequence>
<organism evidence="7 8">
    <name type="scientific">Jhaorihella thermophila</name>
    <dbReference type="NCBI Taxonomy" id="488547"/>
    <lineage>
        <taxon>Bacteria</taxon>
        <taxon>Pseudomonadati</taxon>
        <taxon>Pseudomonadota</taxon>
        <taxon>Alphaproteobacteria</taxon>
        <taxon>Rhodobacterales</taxon>
        <taxon>Paracoccaceae</taxon>
        <taxon>Jhaorihella</taxon>
    </lineage>
</organism>
<keyword evidence="8" id="KW-1185">Reference proteome</keyword>
<dbReference type="Gene3D" id="2.40.30.170">
    <property type="match status" value="1"/>
</dbReference>
<dbReference type="Gene3D" id="2.40.420.20">
    <property type="match status" value="1"/>
</dbReference>
<dbReference type="SUPFAM" id="SSF111369">
    <property type="entry name" value="HlyD-like secretion proteins"/>
    <property type="match status" value="1"/>
</dbReference>
<protein>
    <submittedName>
        <fullName evidence="7">HlyD family secretion protein</fullName>
    </submittedName>
</protein>
<keyword evidence="2" id="KW-0175">Coiled coil</keyword>
<evidence type="ECO:0000313" key="7">
    <source>
        <dbReference type="EMBL" id="SEG29863.1"/>
    </source>
</evidence>
<dbReference type="EMBL" id="FNVD01000026">
    <property type="protein sequence ID" value="SEG29863.1"/>
    <property type="molecule type" value="Genomic_DNA"/>
</dbReference>
<comment type="similarity">
    <text evidence="1">Belongs to the membrane fusion protein (MFP) (TC 8.A.1) family.</text>
</comment>
<name>A0A1H5YZZ3_9RHOB</name>
<evidence type="ECO:0000256" key="3">
    <source>
        <dbReference type="SAM" id="MobiDB-lite"/>
    </source>
</evidence>
<dbReference type="InterPro" id="IPR006143">
    <property type="entry name" value="RND_pump_MFP"/>
</dbReference>
<dbReference type="PANTHER" id="PTHR30469:SF15">
    <property type="entry name" value="HLYD FAMILY OF SECRETION PROTEINS"/>
    <property type="match status" value="1"/>
</dbReference>
<dbReference type="NCBIfam" id="TIGR01730">
    <property type="entry name" value="RND_mfp"/>
    <property type="match status" value="1"/>
</dbReference>
<evidence type="ECO:0000313" key="8">
    <source>
        <dbReference type="Proteomes" id="UP000236742"/>
    </source>
</evidence>
<feature type="region of interest" description="Disordered" evidence="3">
    <location>
        <begin position="1"/>
        <end position="29"/>
    </location>
</feature>
<dbReference type="Gene3D" id="2.40.50.100">
    <property type="match status" value="1"/>
</dbReference>
<evidence type="ECO:0000259" key="5">
    <source>
        <dbReference type="Pfam" id="PF25954"/>
    </source>
</evidence>
<keyword evidence="4" id="KW-0472">Membrane</keyword>
<feature type="domain" description="CusB-like beta-barrel" evidence="5">
    <location>
        <begin position="242"/>
        <end position="313"/>
    </location>
</feature>
<dbReference type="InterPro" id="IPR058647">
    <property type="entry name" value="BSH_CzcB-like"/>
</dbReference>
<dbReference type="Gene3D" id="1.10.287.470">
    <property type="entry name" value="Helix hairpin bin"/>
    <property type="match status" value="1"/>
</dbReference>
<evidence type="ECO:0000256" key="2">
    <source>
        <dbReference type="SAM" id="Coils"/>
    </source>
</evidence>
<feature type="domain" description="CzcB-like barrel-sandwich hybrid" evidence="6">
    <location>
        <begin position="98"/>
        <end position="236"/>
    </location>
</feature>
<dbReference type="Proteomes" id="UP000236742">
    <property type="component" value="Unassembled WGS sequence"/>
</dbReference>
<dbReference type="InterPro" id="IPR058792">
    <property type="entry name" value="Beta-barrel_RND_2"/>
</dbReference>
<keyword evidence="4" id="KW-1133">Transmembrane helix</keyword>
<accession>A0A1H5YZZ3</accession>
<dbReference type="Pfam" id="PF25973">
    <property type="entry name" value="BSH_CzcB"/>
    <property type="match status" value="1"/>
</dbReference>
<proteinExistence type="inferred from homology"/>
<keyword evidence="4" id="KW-0812">Transmembrane</keyword>
<dbReference type="OrthoDB" id="9813967at2"/>
<evidence type="ECO:0000256" key="1">
    <source>
        <dbReference type="ARBA" id="ARBA00009477"/>
    </source>
</evidence>
<dbReference type="AlphaFoldDB" id="A0A1H5YZZ3"/>